<organism evidence="2 3">
    <name type="scientific">Shewanella eurypsychrophilus</name>
    <dbReference type="NCBI Taxonomy" id="2593656"/>
    <lineage>
        <taxon>Bacteria</taxon>
        <taxon>Pseudomonadati</taxon>
        <taxon>Pseudomonadota</taxon>
        <taxon>Gammaproteobacteria</taxon>
        <taxon>Alteromonadales</taxon>
        <taxon>Shewanellaceae</taxon>
        <taxon>Shewanella</taxon>
    </lineage>
</organism>
<evidence type="ECO:0008006" key="4">
    <source>
        <dbReference type="Google" id="ProtNLM"/>
    </source>
</evidence>
<dbReference type="RefSeq" id="WP_142872030.1">
    <property type="nucleotide sequence ID" value="NZ_CP045503.2"/>
</dbReference>
<dbReference type="Gene3D" id="3.40.33.10">
    <property type="entry name" value="CAP"/>
    <property type="match status" value="1"/>
</dbReference>
<sequence length="126" mass="14304">MKQQLIVFGLLAISVLFSQVSHAKVYQCEVDGKMVFQDHLCEAVESQTEIAIIENIKSDFNDEERKLINSNDVAIGMSEKALVKSRGEPDAVHRSGRGGEQWLYQGEEGRMLQVIMKDGKVYDWRD</sequence>
<dbReference type="InterPro" id="IPR035940">
    <property type="entry name" value="CAP_sf"/>
</dbReference>
<evidence type="ECO:0000313" key="3">
    <source>
        <dbReference type="Proteomes" id="UP000316416"/>
    </source>
</evidence>
<evidence type="ECO:0000313" key="2">
    <source>
        <dbReference type="EMBL" id="QPG56652.1"/>
    </source>
</evidence>
<dbReference type="EMBL" id="CP045503">
    <property type="protein sequence ID" value="QPG56652.1"/>
    <property type="molecule type" value="Genomic_DNA"/>
</dbReference>
<gene>
    <name evidence="2" type="ORF">FM038_003850</name>
</gene>
<feature type="signal peptide" evidence="1">
    <location>
        <begin position="1"/>
        <end position="23"/>
    </location>
</feature>
<keyword evidence="3" id="KW-1185">Reference proteome</keyword>
<dbReference type="Proteomes" id="UP000316416">
    <property type="component" value="Chromosome"/>
</dbReference>
<evidence type="ECO:0000256" key="1">
    <source>
        <dbReference type="SAM" id="SignalP"/>
    </source>
</evidence>
<keyword evidence="1" id="KW-0732">Signal</keyword>
<accession>A0ABX6V292</accession>
<protein>
    <recommendedName>
        <fullName evidence="4">DUF4124 domain-containing protein</fullName>
    </recommendedName>
</protein>
<feature type="chain" id="PRO_5046130199" description="DUF4124 domain-containing protein" evidence="1">
    <location>
        <begin position="24"/>
        <end position="126"/>
    </location>
</feature>
<reference evidence="2" key="1">
    <citation type="submission" date="2021-07" db="EMBL/GenBank/DDBJ databases">
        <title>Shewanella sp. YLB-07 whole genome sequence.</title>
        <authorList>
            <person name="Yu L."/>
        </authorList>
    </citation>
    <scope>NUCLEOTIDE SEQUENCE</scope>
    <source>
        <strain evidence="2">YLB-08</strain>
    </source>
</reference>
<name>A0ABX6V292_9GAMM</name>
<proteinExistence type="predicted"/>